<reference evidence="1 2" key="1">
    <citation type="journal article" date="2011" name="Proc. Natl. Acad. Sci. U.S.A.">
        <title>Niche of harmful alga Aureococcus anophagefferens revealed through ecogenomics.</title>
        <authorList>
            <person name="Gobler C.J."/>
            <person name="Berry D.L."/>
            <person name="Dyhrman S.T."/>
            <person name="Wilhelm S.W."/>
            <person name="Salamov A."/>
            <person name="Lobanov A.V."/>
            <person name="Zhang Y."/>
            <person name="Collier J.L."/>
            <person name="Wurch L.L."/>
            <person name="Kustka A.B."/>
            <person name="Dill B.D."/>
            <person name="Shah M."/>
            <person name="VerBerkmoes N.C."/>
            <person name="Kuo A."/>
            <person name="Terry A."/>
            <person name="Pangilinan J."/>
            <person name="Lindquist E.A."/>
            <person name="Lucas S."/>
            <person name="Paulsen I.T."/>
            <person name="Hattenrath-Lehmann T.K."/>
            <person name="Talmage S.C."/>
            <person name="Walker E.A."/>
            <person name="Koch F."/>
            <person name="Burson A.M."/>
            <person name="Marcoval M.A."/>
            <person name="Tang Y.Z."/>
            <person name="Lecleir G.R."/>
            <person name="Coyne K.J."/>
            <person name="Berg G.M."/>
            <person name="Bertrand E.M."/>
            <person name="Saito M.A."/>
            <person name="Gladyshev V.N."/>
            <person name="Grigoriev I.V."/>
        </authorList>
    </citation>
    <scope>NUCLEOTIDE SEQUENCE [LARGE SCALE GENOMIC DNA]</scope>
    <source>
        <strain evidence="2">CCMP 1984</strain>
    </source>
</reference>
<proteinExistence type="predicted"/>
<dbReference type="EMBL" id="GL833120">
    <property type="protein sequence ID" value="EGB12863.1"/>
    <property type="molecule type" value="Genomic_DNA"/>
</dbReference>
<keyword evidence="2" id="KW-1185">Reference proteome</keyword>
<name>F0XX07_AURAN</name>
<dbReference type="InParanoid" id="F0XX07"/>
<accession>F0XX07</accession>
<dbReference type="Proteomes" id="UP000002729">
    <property type="component" value="Unassembled WGS sequence"/>
</dbReference>
<evidence type="ECO:0000313" key="2">
    <source>
        <dbReference type="Proteomes" id="UP000002729"/>
    </source>
</evidence>
<evidence type="ECO:0000313" key="1">
    <source>
        <dbReference type="EMBL" id="EGB12863.1"/>
    </source>
</evidence>
<dbReference type="KEGG" id="aaf:AURANDRAFT_60987"/>
<organism evidence="2">
    <name type="scientific">Aureococcus anophagefferens</name>
    <name type="common">Harmful bloom alga</name>
    <dbReference type="NCBI Taxonomy" id="44056"/>
    <lineage>
        <taxon>Eukaryota</taxon>
        <taxon>Sar</taxon>
        <taxon>Stramenopiles</taxon>
        <taxon>Ochrophyta</taxon>
        <taxon>Pelagophyceae</taxon>
        <taxon>Pelagomonadales</taxon>
        <taxon>Pelagomonadaceae</taxon>
        <taxon>Aureococcus</taxon>
    </lineage>
</organism>
<sequence length="159" mass="17623">MAVAMAALARKMGWTSMKFHVTSAAAHLARASVLKYTVASRGLGHAMWSCDYHTMGAALIRLFKMLRPSRLRGPAPDPSTFLTLSKDIIGQTNMCIKNLDDVAVELMHWSQYKIYSLLPPSILRAVLNNWPKNGGNKFNRLFPALGPEERKAIKAALNL</sequence>
<gene>
    <name evidence="1" type="ORF">AURANDRAFT_60987</name>
</gene>
<dbReference type="AlphaFoldDB" id="F0XX07"/>
<dbReference type="RefSeq" id="XP_009032494.1">
    <property type="nucleotide sequence ID" value="XM_009034246.1"/>
</dbReference>
<dbReference type="GeneID" id="20223269"/>
<protein>
    <submittedName>
        <fullName evidence="1">Uncharacterized protein</fullName>
    </submittedName>
</protein>